<dbReference type="GO" id="GO:0033178">
    <property type="term" value="C:proton-transporting two-sector ATPase complex, catalytic domain"/>
    <property type="evidence" value="ECO:0007669"/>
    <property type="project" value="InterPro"/>
</dbReference>
<dbReference type="Gene3D" id="3.30.2320.30">
    <property type="entry name" value="ATP synthase, E subunit, C-terminal"/>
    <property type="match status" value="1"/>
</dbReference>
<comment type="similarity">
    <text evidence="1">Belongs to the V-ATPase E subunit family.</text>
</comment>
<evidence type="ECO:0000256" key="3">
    <source>
        <dbReference type="ARBA" id="ARBA00023065"/>
    </source>
</evidence>
<dbReference type="Proteomes" id="UP000241890">
    <property type="component" value="Unassembled WGS sequence"/>
</dbReference>
<dbReference type="InterPro" id="IPR038495">
    <property type="entry name" value="ATPase_E_C"/>
</dbReference>
<dbReference type="OrthoDB" id="10263003at2759"/>
<dbReference type="Pfam" id="PF01991">
    <property type="entry name" value="vATP-synt_E"/>
    <property type="match status" value="1"/>
</dbReference>
<proteinExistence type="inferred from homology"/>
<organism evidence="4 5">
    <name type="scientific">Hondaea fermentalgiana</name>
    <dbReference type="NCBI Taxonomy" id="2315210"/>
    <lineage>
        <taxon>Eukaryota</taxon>
        <taxon>Sar</taxon>
        <taxon>Stramenopiles</taxon>
        <taxon>Bigyra</taxon>
        <taxon>Labyrinthulomycetes</taxon>
        <taxon>Thraustochytrida</taxon>
        <taxon>Thraustochytriidae</taxon>
        <taxon>Hondaea</taxon>
    </lineage>
</organism>
<evidence type="ECO:0000313" key="4">
    <source>
        <dbReference type="EMBL" id="GBG25207.1"/>
    </source>
</evidence>
<keyword evidence="3" id="KW-0406">Ion transport</keyword>
<evidence type="ECO:0000256" key="2">
    <source>
        <dbReference type="ARBA" id="ARBA00022448"/>
    </source>
</evidence>
<evidence type="ECO:0000313" key="5">
    <source>
        <dbReference type="Proteomes" id="UP000241890"/>
    </source>
</evidence>
<dbReference type="Gene3D" id="6.10.250.1620">
    <property type="match status" value="1"/>
</dbReference>
<dbReference type="EMBL" id="BEYU01000012">
    <property type="protein sequence ID" value="GBG25207.1"/>
    <property type="molecule type" value="Genomic_DNA"/>
</dbReference>
<sequence>MESSGQRDAQIQQMCDFIIQEAKEKVNEIHLQTAHDSNLEKQMTVQKAKGKIMKEVKEKEKHVRESTNPVHYLQKYLEKYNLECLKIQQRIKVSRAEAQFRVKKMVAREELLDQVKASCIKALGSVTNDKAKYQSMLRDLIVQGLIKLNEPKVEVIVREADVDIANKAKDEASKKYSEIIKSETGQTAKVTLEVNPNGKCLPPASDGSNKKSCAGGVKLLASNGRIICDNTLDSRLTVGFDELMPEIRKNLFSTRV</sequence>
<dbReference type="SUPFAM" id="SSF160527">
    <property type="entry name" value="V-type ATPase subunit E-like"/>
    <property type="match status" value="1"/>
</dbReference>
<dbReference type="PANTHER" id="PTHR45715">
    <property type="entry name" value="ATPASE H+-TRANSPORTING V1 SUBUNIT E1A-RELATED"/>
    <property type="match status" value="1"/>
</dbReference>
<keyword evidence="2" id="KW-0813">Transport</keyword>
<protein>
    <submittedName>
        <fullName evidence="4">V-type proton ATPase subunit E</fullName>
    </submittedName>
</protein>
<gene>
    <name evidence="4" type="ORF">FCC1311_014242</name>
</gene>
<dbReference type="InParanoid" id="A0A2R5G2F1"/>
<name>A0A2R5G2F1_9STRA</name>
<reference evidence="4 5" key="1">
    <citation type="submission" date="2017-12" db="EMBL/GenBank/DDBJ databases">
        <title>Sequencing, de novo assembly and annotation of complete genome of a new Thraustochytrid species, strain FCC1311.</title>
        <authorList>
            <person name="Sedici K."/>
            <person name="Godart F."/>
            <person name="Aiese Cigliano R."/>
            <person name="Sanseverino W."/>
            <person name="Barakat M."/>
            <person name="Ortet P."/>
            <person name="Marechal E."/>
            <person name="Cagnac O."/>
            <person name="Amato A."/>
        </authorList>
    </citation>
    <scope>NUCLEOTIDE SEQUENCE [LARGE SCALE GENOMIC DNA]</scope>
</reference>
<dbReference type="AlphaFoldDB" id="A0A2R5G2F1"/>
<dbReference type="GO" id="GO:0046961">
    <property type="term" value="F:proton-transporting ATPase activity, rotational mechanism"/>
    <property type="evidence" value="ECO:0007669"/>
    <property type="project" value="InterPro"/>
</dbReference>
<dbReference type="FunCoup" id="A0A2R5G2F1">
    <property type="interactions" value="269"/>
</dbReference>
<keyword evidence="5" id="KW-1185">Reference proteome</keyword>
<comment type="caution">
    <text evidence="4">The sequence shown here is derived from an EMBL/GenBank/DDBJ whole genome shotgun (WGS) entry which is preliminary data.</text>
</comment>
<dbReference type="InterPro" id="IPR002842">
    <property type="entry name" value="ATPase_V1_Esu"/>
</dbReference>
<evidence type="ECO:0000256" key="1">
    <source>
        <dbReference type="ARBA" id="ARBA00005901"/>
    </source>
</evidence>
<accession>A0A2R5G2F1</accession>